<keyword evidence="1" id="KW-1133">Transmembrane helix</keyword>
<comment type="caution">
    <text evidence="2">The sequence shown here is derived from an EMBL/GenBank/DDBJ whole genome shotgun (WGS) entry which is preliminary data.</text>
</comment>
<dbReference type="EMBL" id="JBDIZK010000015">
    <property type="protein sequence ID" value="MEN3749563.1"/>
    <property type="molecule type" value="Genomic_DNA"/>
</dbReference>
<evidence type="ECO:0000256" key="1">
    <source>
        <dbReference type="SAM" id="Phobius"/>
    </source>
</evidence>
<sequence length="182" mass="18470">MIPTVPQPPRSLARLRILGWSALAALLAAPLVATQVTREVAWSPFDFIVAAALLAVVGAAMEIAIRGRQGVSYRTAAAIALVGSVAMIWANLAVGIVGSDTNPANPMFAAIPALGLAIALFGGFGAANLARALGAMALAQLAAGSVGVAAFDAPWREIVPFTLIFAALWVAGAALFRRAIGG</sequence>
<keyword evidence="1" id="KW-0472">Membrane</keyword>
<organism evidence="2 3">
    <name type="scientific">Sphingomonas rustica</name>
    <dbReference type="NCBI Taxonomy" id="3103142"/>
    <lineage>
        <taxon>Bacteria</taxon>
        <taxon>Pseudomonadati</taxon>
        <taxon>Pseudomonadota</taxon>
        <taxon>Alphaproteobacteria</taxon>
        <taxon>Sphingomonadales</taxon>
        <taxon>Sphingomonadaceae</taxon>
        <taxon>Sphingomonas</taxon>
    </lineage>
</organism>
<evidence type="ECO:0000313" key="3">
    <source>
        <dbReference type="Proteomes" id="UP001427805"/>
    </source>
</evidence>
<reference evidence="2 3" key="1">
    <citation type="submission" date="2024-05" db="EMBL/GenBank/DDBJ databases">
        <title>Sphingomonas sp. HF-S3 16S ribosomal RNA gene Genome sequencing and assembly.</title>
        <authorList>
            <person name="Lee H."/>
        </authorList>
    </citation>
    <scope>NUCLEOTIDE SEQUENCE [LARGE SCALE GENOMIC DNA]</scope>
    <source>
        <strain evidence="2 3">HF-S3</strain>
    </source>
</reference>
<dbReference type="RefSeq" id="WP_346248608.1">
    <property type="nucleotide sequence ID" value="NZ_JBDIZK010000015.1"/>
</dbReference>
<feature type="transmembrane region" description="Helical" evidence="1">
    <location>
        <begin position="77"/>
        <end position="98"/>
    </location>
</feature>
<keyword evidence="1" id="KW-0812">Transmembrane</keyword>
<feature type="transmembrane region" description="Helical" evidence="1">
    <location>
        <begin position="43"/>
        <end position="65"/>
    </location>
</feature>
<protein>
    <submittedName>
        <fullName evidence="2">Uncharacterized protein</fullName>
    </submittedName>
</protein>
<evidence type="ECO:0000313" key="2">
    <source>
        <dbReference type="EMBL" id="MEN3749563.1"/>
    </source>
</evidence>
<proteinExistence type="predicted"/>
<name>A0ABV0BER6_9SPHN</name>
<gene>
    <name evidence="2" type="ORF">TPR58_20490</name>
</gene>
<dbReference type="Proteomes" id="UP001427805">
    <property type="component" value="Unassembled WGS sequence"/>
</dbReference>
<keyword evidence="3" id="KW-1185">Reference proteome</keyword>
<accession>A0ABV0BER6</accession>
<feature type="transmembrane region" description="Helical" evidence="1">
    <location>
        <begin position="104"/>
        <end position="126"/>
    </location>
</feature>
<feature type="transmembrane region" description="Helical" evidence="1">
    <location>
        <begin position="133"/>
        <end position="152"/>
    </location>
</feature>
<feature type="transmembrane region" description="Helical" evidence="1">
    <location>
        <begin position="158"/>
        <end position="176"/>
    </location>
</feature>